<gene>
    <name evidence="3" type="ORF">RED65_13952</name>
</gene>
<dbReference type="OrthoDB" id="5729753at2"/>
<evidence type="ECO:0000259" key="2">
    <source>
        <dbReference type="Pfam" id="PF00561"/>
    </source>
</evidence>
<dbReference type="AlphaFoldDB" id="Q1N104"/>
<proteinExistence type="inferred from homology"/>
<dbReference type="Pfam" id="PF00561">
    <property type="entry name" value="Abhydrolase_1"/>
    <property type="match status" value="1"/>
</dbReference>
<accession>Q1N104</accession>
<sequence>MTLPPYIHKKGPGCALHLYHANGFSNGVYAPLLDRLSEQYNVYAMGNRATWPKAGLPSHKNWHVFADDLIEFIETKVGEPIIGVGHSMGASNTVIAANKRPDLFKALVLIEPAMVNLKLATLGKLLPKRILQKSNLYQGTLRKRHRFDNVEEYSQYIRRFKGYQKFPEESYKAFEEHAIRAQKNGDYSLVFPKEWEAYNYTMPVYLMNEIRKLGSRFNNIPTVAIKGHSNNLFDDALWDRWQDIQDNALFIEKTDYGHLMPMESPEDTYKIILKGLEELSVEC</sequence>
<dbReference type="Proteomes" id="UP000004263">
    <property type="component" value="Unassembled WGS sequence"/>
</dbReference>
<evidence type="ECO:0000256" key="1">
    <source>
        <dbReference type="ARBA" id="ARBA00008645"/>
    </source>
</evidence>
<feature type="domain" description="AB hydrolase-1" evidence="2">
    <location>
        <begin position="56"/>
        <end position="265"/>
    </location>
</feature>
<comment type="similarity">
    <text evidence="1">Belongs to the AB hydrolase superfamily.</text>
</comment>
<name>Q1N104_9GAMM</name>
<dbReference type="InterPro" id="IPR029058">
    <property type="entry name" value="AB_hydrolase_fold"/>
</dbReference>
<organism evidence="3 4">
    <name type="scientific">Bermanella marisrubri</name>
    <dbReference type="NCBI Taxonomy" id="207949"/>
    <lineage>
        <taxon>Bacteria</taxon>
        <taxon>Pseudomonadati</taxon>
        <taxon>Pseudomonadota</taxon>
        <taxon>Gammaproteobacteria</taxon>
        <taxon>Oceanospirillales</taxon>
        <taxon>Oceanospirillaceae</taxon>
        <taxon>Bermanella</taxon>
    </lineage>
</organism>
<dbReference type="ESTHER" id="9gamm-q1n104">
    <property type="family name" value="6_AlphaBeta_hydrolase"/>
</dbReference>
<dbReference type="HOGENOM" id="CLU_020336_22_0_6"/>
<dbReference type="InterPro" id="IPR000073">
    <property type="entry name" value="AB_hydrolase_1"/>
</dbReference>
<dbReference type="Gene3D" id="3.40.50.1820">
    <property type="entry name" value="alpha/beta hydrolase"/>
    <property type="match status" value="1"/>
</dbReference>
<evidence type="ECO:0000313" key="3">
    <source>
        <dbReference type="EMBL" id="EAT11870.1"/>
    </source>
</evidence>
<dbReference type="EMBL" id="AAQH01000012">
    <property type="protein sequence ID" value="EAT11870.1"/>
    <property type="molecule type" value="Genomic_DNA"/>
</dbReference>
<dbReference type="SUPFAM" id="SSF53474">
    <property type="entry name" value="alpha/beta-Hydrolases"/>
    <property type="match status" value="1"/>
</dbReference>
<reference evidence="3 4" key="1">
    <citation type="submission" date="2006-03" db="EMBL/GenBank/DDBJ databases">
        <authorList>
            <person name="Pinhassi J."/>
            <person name="Pedros-Alio C."/>
            <person name="Ferriera S."/>
            <person name="Johnson J."/>
            <person name="Kravitz S."/>
            <person name="Halpern A."/>
            <person name="Remington K."/>
            <person name="Beeson K."/>
            <person name="Tran B."/>
            <person name="Rogers Y.-H."/>
            <person name="Friedman R."/>
            <person name="Venter J.C."/>
        </authorList>
    </citation>
    <scope>NUCLEOTIDE SEQUENCE [LARGE SCALE GENOMIC DNA]</scope>
    <source>
        <strain evidence="3 4">RED65</strain>
    </source>
</reference>
<dbReference type="PANTHER" id="PTHR43039">
    <property type="entry name" value="ESTERASE-RELATED"/>
    <property type="match status" value="1"/>
</dbReference>
<protein>
    <submittedName>
        <fullName evidence="3">Probable hydrolase</fullName>
    </submittedName>
</protein>
<comment type="caution">
    <text evidence="3">The sequence shown here is derived from an EMBL/GenBank/DDBJ whole genome shotgun (WGS) entry which is preliminary data.</text>
</comment>
<dbReference type="GO" id="GO:0016787">
    <property type="term" value="F:hydrolase activity"/>
    <property type="evidence" value="ECO:0007669"/>
    <property type="project" value="UniProtKB-KW"/>
</dbReference>
<dbReference type="RefSeq" id="WP_007017909.1">
    <property type="nucleotide sequence ID" value="NZ_CH724115.1"/>
</dbReference>
<dbReference type="STRING" id="207949.RED65_13952"/>
<evidence type="ECO:0000313" key="4">
    <source>
        <dbReference type="Proteomes" id="UP000004263"/>
    </source>
</evidence>
<keyword evidence="4" id="KW-1185">Reference proteome</keyword>
<keyword evidence="3" id="KW-0378">Hydrolase</keyword>